<evidence type="ECO:0000256" key="1">
    <source>
        <dbReference type="ARBA" id="ARBA00022884"/>
    </source>
</evidence>
<feature type="domain" description="RRM" evidence="3">
    <location>
        <begin position="142"/>
        <end position="220"/>
    </location>
</feature>
<dbReference type="Ensembl" id="ENSPMET00000026185.1">
    <property type="protein sequence ID" value="ENSPMEP00000017357.1"/>
    <property type="gene ID" value="ENSPMEG00000020156.1"/>
</dbReference>
<dbReference type="InterPro" id="IPR035979">
    <property type="entry name" value="RBD_domain_sf"/>
</dbReference>
<dbReference type="Pfam" id="PF00076">
    <property type="entry name" value="RRM_1"/>
    <property type="match status" value="1"/>
</dbReference>
<evidence type="ECO:0000313" key="4">
    <source>
        <dbReference type="Ensembl" id="ENSPMEP00000017357.1"/>
    </source>
</evidence>
<sequence>MLRITLIGNVCTNKGIHYICPACCICNVCFNSLTSCGFTGSCHGARAPYWRWRPRHIVTHQSAEGLQVSNGKTRGVVLHKKSNTNTVGKMENKCSQVQNIERVQALEAWLETTNTRLTQVNGQRKYGGPPEGWNGPTPGEHCEVFISHIPRDAYEDLLIPLFSSVGPLWEFRLMMNFSGQNRGFAYAKYGTQTLATEAVLKLNGYMLEPKCYLCVRRSTEKRHLCIGNLPAATKQEDLKQVLRRLVEGVERVSLKTGPGIEGVSAVVAFSSHHTASMAKKDLVAEFKKRFSLEISIKWEPGENPSPSQTCSPPAQKILLQPCFVPCSQAVSHPSAPPQLQPAAPPVSPGFCRAVGEPVSPLQPHACYPLPTSHHPQQHMVCAPSPVMLLHKVCEANGFGQPLYELHYSLARPDGFVKFTYKVLIPGISSTFRGKVMVLPGPSVRVMLEEAQRAIAQQLLQRMFHNQQAA</sequence>
<dbReference type="SUPFAM" id="SSF54928">
    <property type="entry name" value="RNA-binding domain, RBD"/>
    <property type="match status" value="1"/>
</dbReference>
<dbReference type="PROSITE" id="PS50102">
    <property type="entry name" value="RRM"/>
    <property type="match status" value="1"/>
</dbReference>
<evidence type="ECO:0000259" key="3">
    <source>
        <dbReference type="PROSITE" id="PS50102"/>
    </source>
</evidence>
<reference evidence="4" key="2">
    <citation type="submission" date="2025-09" db="UniProtKB">
        <authorList>
            <consortium name="Ensembl"/>
        </authorList>
    </citation>
    <scope>IDENTIFICATION</scope>
</reference>
<dbReference type="Gene3D" id="3.30.70.330">
    <property type="match status" value="2"/>
</dbReference>
<evidence type="ECO:0000313" key="5">
    <source>
        <dbReference type="Proteomes" id="UP000261480"/>
    </source>
</evidence>
<dbReference type="STRING" id="48701.ENSPMEP00000017357"/>
<name>A0A3B3XQP7_9TELE</name>
<keyword evidence="5" id="KW-1185">Reference proteome</keyword>
<dbReference type="Pfam" id="PF14709">
    <property type="entry name" value="DND1_DSRM"/>
    <property type="match status" value="1"/>
</dbReference>
<dbReference type="AlphaFoldDB" id="A0A3B3XQP7"/>
<keyword evidence="1 2" id="KW-0694">RNA-binding</keyword>
<dbReference type="InterPro" id="IPR012677">
    <property type="entry name" value="Nucleotide-bd_a/b_plait_sf"/>
</dbReference>
<dbReference type="PANTHER" id="PTHR21245">
    <property type="entry name" value="HETEROGENEOUS NUCLEAR RIBONUCLEOPROTEIN"/>
    <property type="match status" value="1"/>
</dbReference>
<dbReference type="GO" id="GO:0003723">
    <property type="term" value="F:RNA binding"/>
    <property type="evidence" value="ECO:0007669"/>
    <property type="project" value="UniProtKB-UniRule"/>
</dbReference>
<reference evidence="4" key="1">
    <citation type="submission" date="2025-08" db="UniProtKB">
        <authorList>
            <consortium name="Ensembl"/>
        </authorList>
    </citation>
    <scope>IDENTIFICATION</scope>
</reference>
<dbReference type="SMART" id="SM00360">
    <property type="entry name" value="RRM"/>
    <property type="match status" value="2"/>
</dbReference>
<proteinExistence type="predicted"/>
<accession>A0A3B3XQP7</accession>
<evidence type="ECO:0000256" key="2">
    <source>
        <dbReference type="PROSITE-ProRule" id="PRU00176"/>
    </source>
</evidence>
<protein>
    <recommendedName>
        <fullName evidence="3">RRM domain-containing protein</fullName>
    </recommendedName>
</protein>
<organism evidence="4 5">
    <name type="scientific">Poecilia mexicana</name>
    <dbReference type="NCBI Taxonomy" id="48701"/>
    <lineage>
        <taxon>Eukaryota</taxon>
        <taxon>Metazoa</taxon>
        <taxon>Chordata</taxon>
        <taxon>Craniata</taxon>
        <taxon>Vertebrata</taxon>
        <taxon>Euteleostomi</taxon>
        <taxon>Actinopterygii</taxon>
        <taxon>Neopterygii</taxon>
        <taxon>Teleostei</taxon>
        <taxon>Neoteleostei</taxon>
        <taxon>Acanthomorphata</taxon>
        <taxon>Ovalentaria</taxon>
        <taxon>Atherinomorphae</taxon>
        <taxon>Cyprinodontiformes</taxon>
        <taxon>Poeciliidae</taxon>
        <taxon>Poeciliinae</taxon>
        <taxon>Poecilia</taxon>
    </lineage>
</organism>
<dbReference type="Proteomes" id="UP000261480">
    <property type="component" value="Unplaced"/>
</dbReference>
<dbReference type="InterPro" id="IPR000504">
    <property type="entry name" value="RRM_dom"/>
</dbReference>